<dbReference type="PANTHER" id="PTHR43648">
    <property type="entry name" value="ELECTRON TRANSFER FLAVOPROTEIN BETA SUBUNIT LYSINE METHYLTRANSFERASE"/>
    <property type="match status" value="1"/>
</dbReference>
<reference evidence="8" key="1">
    <citation type="submission" date="2014-11" db="EMBL/GenBank/DDBJ databases">
        <authorList>
            <person name="Otto D Thomas"/>
            <person name="Naeem Raeece"/>
        </authorList>
    </citation>
    <scope>NUCLEOTIDE SEQUENCE</scope>
</reference>
<dbReference type="PANTHER" id="PTHR43648:SF1">
    <property type="entry name" value="ELECTRON TRANSFER FLAVOPROTEIN BETA SUBUNIT LYSINE METHYLTRANSFERASE"/>
    <property type="match status" value="1"/>
</dbReference>
<keyword evidence="2" id="KW-0808">Transferase</keyword>
<feature type="chain" id="PRO_5005189961" description="ETFB lysine methyltransferase" evidence="7">
    <location>
        <begin position="22"/>
        <end position="502"/>
    </location>
</feature>
<evidence type="ECO:0000256" key="2">
    <source>
        <dbReference type="ARBA" id="ARBA00022679"/>
    </source>
</evidence>
<feature type="signal peptide" evidence="7">
    <location>
        <begin position="1"/>
        <end position="21"/>
    </location>
</feature>
<sequence>MQLLSPSLIFLASFCLAHVASFQLGPPCAQRKRAKPTKLFGASEYIRMSQGIGKTRRRERRDTPLDPSFLALGGDGDEIVEEAEMPEGEEVVEKVENPQEAEVTEELEIPEGFRKDIFQFRIQVADSVERPVSRLQAGLLELGAHGVEIKDAYADTDRETPIYDVDDFDPLPERTFWKLCNVTAIFSTETDVAEIVGAVLQLLEVSDIEGFEKLNPQISLVEDRDWFRESAEQWGPLKVGGFVFEYEGGTPLAEGEGDGRILIKMEGGRGFGTGQHETTQLCLQWLEKVKEDMGEEKLGRARFLDYGSGSGILSLAASKLGLGHVVGVEIDGSSNQAAMRHFRLNGLLGDDDTKADGQRDGREESERKKKKEWKERHANLLRPDTTEVGDIDLPFLVLSEQGKEEEKEKEPILSLPVETRTSAFELGQFDVVCANIHPAKLIPLAPLLGHLCSPGARLAISGVLDEQVERTSAAFRPFFSDLDINGKNEGWVLLSGTRNSDS</sequence>
<dbReference type="GO" id="GO:0032259">
    <property type="term" value="P:methylation"/>
    <property type="evidence" value="ECO:0007669"/>
    <property type="project" value="UniProtKB-KW"/>
</dbReference>
<evidence type="ECO:0000256" key="3">
    <source>
        <dbReference type="ARBA" id="ARBA00037932"/>
    </source>
</evidence>
<evidence type="ECO:0000256" key="1">
    <source>
        <dbReference type="ARBA" id="ARBA00022603"/>
    </source>
</evidence>
<evidence type="ECO:0000256" key="6">
    <source>
        <dbReference type="SAM" id="MobiDB-lite"/>
    </source>
</evidence>
<proteinExistence type="inferred from homology"/>
<dbReference type="EMBL" id="CDMZ01001181">
    <property type="protein sequence ID" value="CEM28627.1"/>
    <property type="molecule type" value="Genomic_DNA"/>
</dbReference>
<dbReference type="Pfam" id="PF06325">
    <property type="entry name" value="PrmA"/>
    <property type="match status" value="2"/>
</dbReference>
<comment type="similarity">
    <text evidence="3">Belongs to the methyltransferase superfamily. ETFBKMT family.</text>
</comment>
<dbReference type="AlphaFoldDB" id="A0A0G4GG80"/>
<dbReference type="InterPro" id="IPR029063">
    <property type="entry name" value="SAM-dependent_MTases_sf"/>
</dbReference>
<protein>
    <recommendedName>
        <fullName evidence="5">ETFB lysine methyltransferase</fullName>
    </recommendedName>
    <alternativeName>
        <fullName evidence="4">Protein N-lysine methyltransferase METTL20</fullName>
    </alternativeName>
</protein>
<evidence type="ECO:0000256" key="5">
    <source>
        <dbReference type="ARBA" id="ARBA00042266"/>
    </source>
</evidence>
<evidence type="ECO:0000256" key="4">
    <source>
        <dbReference type="ARBA" id="ARBA00041867"/>
    </source>
</evidence>
<dbReference type="PhylomeDB" id="A0A0G4GG80"/>
<feature type="region of interest" description="Disordered" evidence="6">
    <location>
        <begin position="349"/>
        <end position="377"/>
    </location>
</feature>
<dbReference type="Gene3D" id="3.40.50.150">
    <property type="entry name" value="Vaccinia Virus protein VP39"/>
    <property type="match status" value="1"/>
</dbReference>
<gene>
    <name evidence="8" type="ORF">Cvel_4664</name>
</gene>
<dbReference type="VEuPathDB" id="CryptoDB:Cvel_4664"/>
<accession>A0A0G4GG80</accession>
<dbReference type="SUPFAM" id="SSF53335">
    <property type="entry name" value="S-adenosyl-L-methionine-dependent methyltransferases"/>
    <property type="match status" value="1"/>
</dbReference>
<evidence type="ECO:0000256" key="7">
    <source>
        <dbReference type="SAM" id="SignalP"/>
    </source>
</evidence>
<keyword evidence="1" id="KW-0489">Methyltransferase</keyword>
<organism evidence="8">
    <name type="scientific">Chromera velia CCMP2878</name>
    <dbReference type="NCBI Taxonomy" id="1169474"/>
    <lineage>
        <taxon>Eukaryota</taxon>
        <taxon>Sar</taxon>
        <taxon>Alveolata</taxon>
        <taxon>Colpodellida</taxon>
        <taxon>Chromeraceae</taxon>
        <taxon>Chromera</taxon>
    </lineage>
</organism>
<keyword evidence="7" id="KW-0732">Signal</keyword>
<dbReference type="InterPro" id="IPR050078">
    <property type="entry name" value="Ribosomal_L11_MeTrfase_PrmA"/>
</dbReference>
<name>A0A0G4GG80_9ALVE</name>
<feature type="compositionally biased region" description="Basic and acidic residues" evidence="6">
    <location>
        <begin position="351"/>
        <end position="377"/>
    </location>
</feature>
<dbReference type="GO" id="GO:0016279">
    <property type="term" value="F:protein-lysine N-methyltransferase activity"/>
    <property type="evidence" value="ECO:0007669"/>
    <property type="project" value="TreeGrafter"/>
</dbReference>
<evidence type="ECO:0000313" key="8">
    <source>
        <dbReference type="EMBL" id="CEM28627.1"/>
    </source>
</evidence>